<reference evidence="1 2" key="1">
    <citation type="submission" date="2013-05" db="EMBL/GenBank/DDBJ databases">
        <title>Draft genome sequence of Rubidibacter lacunae KORDI 51-2.</title>
        <authorList>
            <person name="Choi D.H."/>
            <person name="Noh J.H."/>
            <person name="Kwon K.-K."/>
            <person name="Lee J.-H."/>
            <person name="Ryu J.-Y."/>
        </authorList>
    </citation>
    <scope>NUCLEOTIDE SEQUENCE [LARGE SCALE GENOMIC DNA]</scope>
    <source>
        <strain evidence="1 2">KORDI 51-2</strain>
    </source>
</reference>
<proteinExistence type="predicted"/>
<keyword evidence="2" id="KW-1185">Reference proteome</keyword>
<dbReference type="RefSeq" id="WP_022603898.1">
    <property type="nucleotide sequence ID" value="NZ_ASSJ01000004.1"/>
</dbReference>
<dbReference type="InParanoid" id="U5DEG7"/>
<dbReference type="NCBIfam" id="TIGR03293">
    <property type="entry name" value="PhnG_redo"/>
    <property type="match status" value="1"/>
</dbReference>
<dbReference type="GO" id="GO:0015716">
    <property type="term" value="P:organic phosphonate transport"/>
    <property type="evidence" value="ECO:0007669"/>
    <property type="project" value="InterPro"/>
</dbReference>
<sequence length="159" mass="16987">MTLTGLSRSGWISVLAKAALSELEAGVTSLGDLPAYEFLRSPEIGLAMVRGRAEGTGQPFNLGEMTIVRCVVQLVPSASGTPTNEEALTGFGYVAGRSLRHAELAAVCDALLQQVDWQDRVERQVIQPLQVSAQANRQAAAAEVESTRVNFFTLLRGEG</sequence>
<protein>
    <submittedName>
        <fullName evidence="1">Phosphonate C-P lyase system protein PhnG</fullName>
    </submittedName>
</protein>
<dbReference type="InterPro" id="IPR009609">
    <property type="entry name" value="Phosphonate_metab_PhnG"/>
</dbReference>
<dbReference type="eggNOG" id="COG3624">
    <property type="taxonomic scope" value="Bacteria"/>
</dbReference>
<evidence type="ECO:0000313" key="1">
    <source>
        <dbReference type="EMBL" id="ERN42903.1"/>
    </source>
</evidence>
<dbReference type="PATRIC" id="fig|582515.4.peg.228"/>
<name>U5DEG7_9CHRO</name>
<dbReference type="AlphaFoldDB" id="U5DEG7"/>
<dbReference type="GO" id="GO:0016829">
    <property type="term" value="F:lyase activity"/>
    <property type="evidence" value="ECO:0007669"/>
    <property type="project" value="UniProtKB-KW"/>
</dbReference>
<organism evidence="1 2">
    <name type="scientific">Rubidibacter lacunae KORDI 51-2</name>
    <dbReference type="NCBI Taxonomy" id="582515"/>
    <lineage>
        <taxon>Bacteria</taxon>
        <taxon>Bacillati</taxon>
        <taxon>Cyanobacteriota</taxon>
        <taxon>Cyanophyceae</taxon>
        <taxon>Oscillatoriophycideae</taxon>
        <taxon>Chroococcales</taxon>
        <taxon>Aphanothecaceae</taxon>
        <taxon>Rubidibacter</taxon>
    </lineage>
</organism>
<dbReference type="GO" id="GO:0019634">
    <property type="term" value="P:organic phosphonate metabolic process"/>
    <property type="evidence" value="ECO:0007669"/>
    <property type="project" value="InterPro"/>
</dbReference>
<evidence type="ECO:0000313" key="2">
    <source>
        <dbReference type="Proteomes" id="UP000016960"/>
    </source>
</evidence>
<dbReference type="Proteomes" id="UP000016960">
    <property type="component" value="Unassembled WGS sequence"/>
</dbReference>
<dbReference type="OrthoDB" id="530475at2"/>
<comment type="caution">
    <text evidence="1">The sequence shown here is derived from an EMBL/GenBank/DDBJ whole genome shotgun (WGS) entry which is preliminary data.</text>
</comment>
<dbReference type="EMBL" id="ASSJ01000004">
    <property type="protein sequence ID" value="ERN42903.1"/>
    <property type="molecule type" value="Genomic_DNA"/>
</dbReference>
<gene>
    <name evidence="1" type="ORF">KR51_00001990</name>
</gene>
<accession>U5DEG7</accession>
<dbReference type="STRING" id="582515.KR51_00001990"/>
<dbReference type="Pfam" id="PF06754">
    <property type="entry name" value="PhnG"/>
    <property type="match status" value="1"/>
</dbReference>
<keyword evidence="1" id="KW-0456">Lyase</keyword>